<sequence>MFCAFCWCLLHLPLKTLKSETTFRRNVMAKSGFVPAWMKIQNSDKTNGNQKLTIERTNNNNNIRQSQTSNRSETSSTSSSPPTVTGRQRHHSSDIVDHTTTRHSPFYYYKIIGQYRNKSNEQQSLNGFDGQSESFFSFSSAHTQTRRSNSRERLSNSLAKNSEFNDNESYNGYRSINNSQRRLHSISSYSNDRQQSTNNHNSINGNSLVDRSSNHFNDDREKIYGNNEQNSDTTIKTHDNEHIHRSNGFDRLEQDFPSLNGQQKNKSSSNDQSTSVWKNAATKFRTSHNEPFKVLDRSLSNNSNHSRLFGSNRILSRKDRLLSAPNGLNGTSPSLSLSTTTTTTPPSGTTNRSVALELQTNCITQTKNLDKRSDFFNSLKNDSTSERNKNGNKRQYSESKKTITNSDKTYKTSKATVLLLSVPETPEEKELLMQMGWKEYDEITYEITDKDKEEYEKRITRLPKADNSSAALISALNRRALPCIDIRDLLRLEMIRSTSDDDSSDE</sequence>
<name>A0A818GG19_9BILA</name>
<dbReference type="AlphaFoldDB" id="A0A818GG19"/>
<feature type="region of interest" description="Disordered" evidence="1">
    <location>
        <begin position="139"/>
        <end position="276"/>
    </location>
</feature>
<reference evidence="3" key="1">
    <citation type="submission" date="2021-02" db="EMBL/GenBank/DDBJ databases">
        <authorList>
            <person name="Nowell W R."/>
        </authorList>
    </citation>
    <scope>NUCLEOTIDE SEQUENCE</scope>
</reference>
<organism evidence="3 4">
    <name type="scientific">Rotaria socialis</name>
    <dbReference type="NCBI Taxonomy" id="392032"/>
    <lineage>
        <taxon>Eukaryota</taxon>
        <taxon>Metazoa</taxon>
        <taxon>Spiralia</taxon>
        <taxon>Gnathifera</taxon>
        <taxon>Rotifera</taxon>
        <taxon>Eurotatoria</taxon>
        <taxon>Bdelloidea</taxon>
        <taxon>Philodinida</taxon>
        <taxon>Philodinidae</taxon>
        <taxon>Rotaria</taxon>
    </lineage>
</organism>
<protein>
    <submittedName>
        <fullName evidence="3">Uncharacterized protein</fullName>
    </submittedName>
</protein>
<feature type="compositionally biased region" description="Basic and acidic residues" evidence="1">
    <location>
        <begin position="235"/>
        <end position="254"/>
    </location>
</feature>
<feature type="region of interest" description="Disordered" evidence="1">
    <location>
        <begin position="54"/>
        <end position="99"/>
    </location>
</feature>
<feature type="compositionally biased region" description="Low complexity" evidence="1">
    <location>
        <begin position="258"/>
        <end position="275"/>
    </location>
</feature>
<dbReference type="EMBL" id="CAJNYD010003256">
    <property type="protein sequence ID" value="CAF3488843.1"/>
    <property type="molecule type" value="Genomic_DNA"/>
</dbReference>
<feature type="compositionally biased region" description="Polar residues" evidence="1">
    <location>
        <begin position="159"/>
        <end position="211"/>
    </location>
</feature>
<keyword evidence="2" id="KW-0732">Signal</keyword>
<feature type="region of interest" description="Disordered" evidence="1">
    <location>
        <begin position="378"/>
        <end position="407"/>
    </location>
</feature>
<feature type="compositionally biased region" description="Basic and acidic residues" evidence="1">
    <location>
        <begin position="212"/>
        <end position="223"/>
    </location>
</feature>
<feature type="compositionally biased region" description="Basic and acidic residues" evidence="1">
    <location>
        <begin position="383"/>
        <end position="401"/>
    </location>
</feature>
<feature type="compositionally biased region" description="Low complexity" evidence="1">
    <location>
        <begin position="55"/>
        <end position="83"/>
    </location>
</feature>
<feature type="region of interest" description="Disordered" evidence="1">
    <location>
        <begin position="322"/>
        <end position="353"/>
    </location>
</feature>
<evidence type="ECO:0000313" key="3">
    <source>
        <dbReference type="EMBL" id="CAF3488843.1"/>
    </source>
</evidence>
<gene>
    <name evidence="3" type="ORF">LUA448_LOCUS24516</name>
</gene>
<accession>A0A818GG19</accession>
<evidence type="ECO:0000256" key="1">
    <source>
        <dbReference type="SAM" id="MobiDB-lite"/>
    </source>
</evidence>
<evidence type="ECO:0000313" key="4">
    <source>
        <dbReference type="Proteomes" id="UP000663833"/>
    </source>
</evidence>
<dbReference type="Proteomes" id="UP000663833">
    <property type="component" value="Unassembled WGS sequence"/>
</dbReference>
<proteinExistence type="predicted"/>
<feature type="compositionally biased region" description="Low complexity" evidence="1">
    <location>
        <begin position="326"/>
        <end position="351"/>
    </location>
</feature>
<comment type="caution">
    <text evidence="3">The sequence shown here is derived from an EMBL/GenBank/DDBJ whole genome shotgun (WGS) entry which is preliminary data.</text>
</comment>
<feature type="chain" id="PRO_5032939862" evidence="2">
    <location>
        <begin position="20"/>
        <end position="506"/>
    </location>
</feature>
<evidence type="ECO:0000256" key="2">
    <source>
        <dbReference type="SAM" id="SignalP"/>
    </source>
</evidence>
<feature type="signal peptide" evidence="2">
    <location>
        <begin position="1"/>
        <end position="19"/>
    </location>
</feature>